<feature type="transmembrane region" description="Helical" evidence="1">
    <location>
        <begin position="38"/>
        <end position="56"/>
    </location>
</feature>
<keyword evidence="1" id="KW-0812">Transmembrane</keyword>
<dbReference type="InterPro" id="IPR011701">
    <property type="entry name" value="MFS"/>
</dbReference>
<gene>
    <name evidence="2" type="ORF">GKO32_03550</name>
</gene>
<evidence type="ECO:0000313" key="3">
    <source>
        <dbReference type="Proteomes" id="UP000440096"/>
    </source>
</evidence>
<name>A0A6N7YJG9_9PSEU</name>
<proteinExistence type="predicted"/>
<dbReference type="EMBL" id="WMBA01000003">
    <property type="protein sequence ID" value="MTD53055.1"/>
    <property type="molecule type" value="Genomic_DNA"/>
</dbReference>
<keyword evidence="3" id="KW-1185">Reference proteome</keyword>
<dbReference type="Pfam" id="PF07690">
    <property type="entry name" value="MFS_1"/>
    <property type="match status" value="1"/>
</dbReference>
<reference evidence="2 3" key="1">
    <citation type="submission" date="2019-11" db="EMBL/GenBank/DDBJ databases">
        <title>Draft genome of Amycolatopsis RM579.</title>
        <authorList>
            <person name="Duangmal K."/>
            <person name="Mingma R."/>
        </authorList>
    </citation>
    <scope>NUCLEOTIDE SEQUENCE [LARGE SCALE GENOMIC DNA]</scope>
    <source>
        <strain evidence="2 3">RM579</strain>
    </source>
</reference>
<accession>A0A6N7YJG9</accession>
<dbReference type="Proteomes" id="UP000440096">
    <property type="component" value="Unassembled WGS sequence"/>
</dbReference>
<dbReference type="AlphaFoldDB" id="A0A6N7YJG9"/>
<comment type="caution">
    <text evidence="2">The sequence shown here is derived from an EMBL/GenBank/DDBJ whole genome shotgun (WGS) entry which is preliminary data.</text>
</comment>
<dbReference type="OrthoDB" id="6057322at2"/>
<dbReference type="InterPro" id="IPR036259">
    <property type="entry name" value="MFS_trans_sf"/>
</dbReference>
<sequence>MSIRTHSALPWGHIRTGKNSPGLCSFSKPRSARSQARAIGLWSSGTFIGLFIGLSAGGWLDQTYGRRVAMWAAAVPGVIVAILLKFTGTERKPRRPPCVTW</sequence>
<feature type="transmembrane region" description="Helical" evidence="1">
    <location>
        <begin position="68"/>
        <end position="86"/>
    </location>
</feature>
<keyword evidence="1" id="KW-1133">Transmembrane helix</keyword>
<evidence type="ECO:0000256" key="1">
    <source>
        <dbReference type="SAM" id="Phobius"/>
    </source>
</evidence>
<keyword evidence="1" id="KW-0472">Membrane</keyword>
<protein>
    <submittedName>
        <fullName evidence="2">MFS transporter</fullName>
    </submittedName>
</protein>
<dbReference type="SUPFAM" id="SSF103473">
    <property type="entry name" value="MFS general substrate transporter"/>
    <property type="match status" value="1"/>
</dbReference>
<dbReference type="Gene3D" id="1.20.1250.20">
    <property type="entry name" value="MFS general substrate transporter like domains"/>
    <property type="match status" value="1"/>
</dbReference>
<organism evidence="2 3">
    <name type="scientific">Amycolatopsis pithecellobii</name>
    <dbReference type="NCBI Taxonomy" id="664692"/>
    <lineage>
        <taxon>Bacteria</taxon>
        <taxon>Bacillati</taxon>
        <taxon>Actinomycetota</taxon>
        <taxon>Actinomycetes</taxon>
        <taxon>Pseudonocardiales</taxon>
        <taxon>Pseudonocardiaceae</taxon>
        <taxon>Amycolatopsis</taxon>
    </lineage>
</organism>
<dbReference type="GO" id="GO:0022857">
    <property type="term" value="F:transmembrane transporter activity"/>
    <property type="evidence" value="ECO:0007669"/>
    <property type="project" value="InterPro"/>
</dbReference>
<evidence type="ECO:0000313" key="2">
    <source>
        <dbReference type="EMBL" id="MTD53055.1"/>
    </source>
</evidence>